<dbReference type="PANTHER" id="PTHR46340:SF1">
    <property type="entry name" value="UBX DOMAIN-CONTAINING PROTEIN 1"/>
    <property type="match status" value="1"/>
</dbReference>
<dbReference type="InterPro" id="IPR029071">
    <property type="entry name" value="Ubiquitin-like_domsf"/>
</dbReference>
<dbReference type="InterPro" id="IPR013087">
    <property type="entry name" value="Znf_C2H2_type"/>
</dbReference>
<sequence>MANEEIIQTLTEMGFPLAKVNQALEATDNQGLQPAMDWLLAHADETTGPGATDTAATPTEESAEVAQSLRCNECEKNFKSITEAEYHASKTGHTDFAESTEEVKPLTAEEKAQRLAQLKERMAKKKAERLAQEAEEERERERLRRTSGREFTRAKEEIVEKQILRDIEAKKREKREDQLARQRIKQRIEQDKKERAARREQERLTRQQSPMTTDVVMPPTDVPIVHTEGFEQARIQIRPTEGPPFTHTFDADAQLDQIYDFVRAKTGAENFTLMTTFPRKTLSIDQGGETLRKLGLVPSAALVMSYPY</sequence>
<dbReference type="SMART" id="SM00165">
    <property type="entry name" value="UBA"/>
    <property type="match status" value="1"/>
</dbReference>
<keyword evidence="2" id="KW-0963">Cytoplasm</keyword>
<keyword evidence="8" id="KW-1185">Reference proteome</keyword>
<dbReference type="GO" id="GO:0032435">
    <property type="term" value="P:negative regulation of proteasomal ubiquitin-dependent protein catabolic process"/>
    <property type="evidence" value="ECO:0007669"/>
    <property type="project" value="TreeGrafter"/>
</dbReference>
<dbReference type="AlphaFoldDB" id="A0A9W8AP42"/>
<evidence type="ECO:0000259" key="6">
    <source>
        <dbReference type="PROSITE" id="PS50033"/>
    </source>
</evidence>
<organism evidence="7 8">
    <name type="scientific">Dispira parvispora</name>
    <dbReference type="NCBI Taxonomy" id="1520584"/>
    <lineage>
        <taxon>Eukaryota</taxon>
        <taxon>Fungi</taxon>
        <taxon>Fungi incertae sedis</taxon>
        <taxon>Zoopagomycota</taxon>
        <taxon>Kickxellomycotina</taxon>
        <taxon>Dimargaritomycetes</taxon>
        <taxon>Dimargaritales</taxon>
        <taxon>Dimargaritaceae</taxon>
        <taxon>Dispira</taxon>
    </lineage>
</organism>
<dbReference type="GO" id="GO:0036435">
    <property type="term" value="F:K48-linked polyubiquitin modification-dependent protein binding"/>
    <property type="evidence" value="ECO:0007669"/>
    <property type="project" value="TreeGrafter"/>
</dbReference>
<evidence type="ECO:0000313" key="7">
    <source>
        <dbReference type="EMBL" id="KAJ1959000.1"/>
    </source>
</evidence>
<dbReference type="PANTHER" id="PTHR46340">
    <property type="entry name" value="UBX DOMAIN-CONTAINING PROTEIN 1"/>
    <property type="match status" value="1"/>
</dbReference>
<protein>
    <recommendedName>
        <fullName evidence="9">UBX domain-containing protein</fullName>
    </recommendedName>
</protein>
<dbReference type="Proteomes" id="UP001150925">
    <property type="component" value="Unassembled WGS sequence"/>
</dbReference>
<comment type="subcellular location">
    <subcellularLocation>
        <location evidence="1">Cytoplasm</location>
    </subcellularLocation>
</comment>
<dbReference type="PROSITE" id="PS50033">
    <property type="entry name" value="UBX"/>
    <property type="match status" value="1"/>
</dbReference>
<keyword evidence="3" id="KW-0175">Coiled coil</keyword>
<evidence type="ECO:0000313" key="8">
    <source>
        <dbReference type="Proteomes" id="UP001150925"/>
    </source>
</evidence>
<feature type="domain" description="UBX" evidence="6">
    <location>
        <begin position="228"/>
        <end position="304"/>
    </location>
</feature>
<dbReference type="GO" id="GO:0031397">
    <property type="term" value="P:negative regulation of protein ubiquitination"/>
    <property type="evidence" value="ECO:0007669"/>
    <property type="project" value="TreeGrafter"/>
</dbReference>
<dbReference type="Gene3D" id="1.10.8.10">
    <property type="entry name" value="DNA helicase RuvA subunit, C-terminal domain"/>
    <property type="match status" value="1"/>
</dbReference>
<dbReference type="GO" id="GO:0005737">
    <property type="term" value="C:cytoplasm"/>
    <property type="evidence" value="ECO:0007669"/>
    <property type="project" value="UniProtKB-SubCell"/>
</dbReference>
<reference evidence="7" key="1">
    <citation type="submission" date="2022-07" db="EMBL/GenBank/DDBJ databases">
        <title>Phylogenomic reconstructions and comparative analyses of Kickxellomycotina fungi.</title>
        <authorList>
            <person name="Reynolds N.K."/>
            <person name="Stajich J.E."/>
            <person name="Barry K."/>
            <person name="Grigoriev I.V."/>
            <person name="Crous P."/>
            <person name="Smith M.E."/>
        </authorList>
    </citation>
    <scope>NUCLEOTIDE SEQUENCE</scope>
    <source>
        <strain evidence="7">RSA 1196</strain>
    </source>
</reference>
<dbReference type="Pfam" id="PF00789">
    <property type="entry name" value="UBX"/>
    <property type="match status" value="1"/>
</dbReference>
<dbReference type="Pfam" id="PF22562">
    <property type="entry name" value="UBA_7"/>
    <property type="match status" value="1"/>
</dbReference>
<evidence type="ECO:0000259" key="5">
    <source>
        <dbReference type="PROSITE" id="PS50030"/>
    </source>
</evidence>
<dbReference type="PROSITE" id="PS00028">
    <property type="entry name" value="ZINC_FINGER_C2H2_1"/>
    <property type="match status" value="1"/>
</dbReference>
<dbReference type="SUPFAM" id="SSF46934">
    <property type="entry name" value="UBA-like"/>
    <property type="match status" value="1"/>
</dbReference>
<evidence type="ECO:0000256" key="1">
    <source>
        <dbReference type="ARBA" id="ARBA00004496"/>
    </source>
</evidence>
<dbReference type="PROSITE" id="PS50030">
    <property type="entry name" value="UBA"/>
    <property type="match status" value="1"/>
</dbReference>
<gene>
    <name evidence="7" type="ORF">IWQ62_004787</name>
</gene>
<dbReference type="SMART" id="SM00166">
    <property type="entry name" value="UBX"/>
    <property type="match status" value="1"/>
</dbReference>
<evidence type="ECO:0000256" key="4">
    <source>
        <dbReference type="SAM" id="MobiDB-lite"/>
    </source>
</evidence>
<proteinExistence type="predicted"/>
<dbReference type="SUPFAM" id="SSF54236">
    <property type="entry name" value="Ubiquitin-like"/>
    <property type="match status" value="1"/>
</dbReference>
<dbReference type="GO" id="GO:0005634">
    <property type="term" value="C:nucleus"/>
    <property type="evidence" value="ECO:0007669"/>
    <property type="project" value="TreeGrafter"/>
</dbReference>
<comment type="caution">
    <text evidence="7">The sequence shown here is derived from an EMBL/GenBank/DDBJ whole genome shotgun (WGS) entry which is preliminary data.</text>
</comment>
<name>A0A9W8AP42_9FUNG</name>
<feature type="domain" description="UBA" evidence="5">
    <location>
        <begin position="1"/>
        <end position="42"/>
    </location>
</feature>
<dbReference type="InterPro" id="IPR001012">
    <property type="entry name" value="UBX_dom"/>
</dbReference>
<evidence type="ECO:0000256" key="2">
    <source>
        <dbReference type="ARBA" id="ARBA00022490"/>
    </source>
</evidence>
<dbReference type="GO" id="GO:1903094">
    <property type="term" value="P:negative regulation of protein K48-linked deubiquitination"/>
    <property type="evidence" value="ECO:0007669"/>
    <property type="project" value="TreeGrafter"/>
</dbReference>
<dbReference type="Pfam" id="PF24560">
    <property type="entry name" value="zf-C2H2_OTU1_C"/>
    <property type="match status" value="1"/>
</dbReference>
<dbReference type="InterPro" id="IPR015940">
    <property type="entry name" value="UBA"/>
</dbReference>
<dbReference type="InterPro" id="IPR009060">
    <property type="entry name" value="UBA-like_sf"/>
</dbReference>
<evidence type="ECO:0000256" key="3">
    <source>
        <dbReference type="ARBA" id="ARBA00023054"/>
    </source>
</evidence>
<evidence type="ECO:0008006" key="9">
    <source>
        <dbReference type="Google" id="ProtNLM"/>
    </source>
</evidence>
<dbReference type="EMBL" id="JANBPY010001707">
    <property type="protein sequence ID" value="KAJ1959000.1"/>
    <property type="molecule type" value="Genomic_DNA"/>
</dbReference>
<feature type="region of interest" description="Disordered" evidence="4">
    <location>
        <begin position="172"/>
        <end position="208"/>
    </location>
</feature>
<feature type="compositionally biased region" description="Basic and acidic residues" evidence="4">
    <location>
        <begin position="172"/>
        <end position="205"/>
    </location>
</feature>
<accession>A0A9W8AP42</accession>
<dbReference type="InterPro" id="IPR057766">
    <property type="entry name" value="Znf-C2H2_OTU1-like_C"/>
</dbReference>
<dbReference type="Gene3D" id="3.10.20.90">
    <property type="entry name" value="Phosphatidylinositol 3-kinase Catalytic Subunit, Chain A, domain 1"/>
    <property type="match status" value="1"/>
</dbReference>
<dbReference type="OrthoDB" id="10254930at2759"/>